<accession>A0A396J488</accession>
<dbReference type="EMBL" id="PSQE01000002">
    <property type="protein sequence ID" value="RHN72866.1"/>
    <property type="molecule type" value="Genomic_DNA"/>
</dbReference>
<dbReference type="AlphaFoldDB" id="A0A396J488"/>
<protein>
    <submittedName>
        <fullName evidence="1">Uncharacterized protein</fullName>
    </submittedName>
</protein>
<evidence type="ECO:0000313" key="1">
    <source>
        <dbReference type="EMBL" id="RHN72866.1"/>
    </source>
</evidence>
<name>A0A396J488_MEDTR</name>
<gene>
    <name evidence="1" type="ORF">MtrunA17_Chr2g0292381</name>
</gene>
<dbReference type="Gramene" id="rna8628">
    <property type="protein sequence ID" value="RHN72866.1"/>
    <property type="gene ID" value="gene8628"/>
</dbReference>
<comment type="caution">
    <text evidence="1">The sequence shown here is derived from an EMBL/GenBank/DDBJ whole genome shotgun (WGS) entry which is preliminary data.</text>
</comment>
<dbReference type="Proteomes" id="UP000265566">
    <property type="component" value="Chromosome 2"/>
</dbReference>
<proteinExistence type="predicted"/>
<organism evidence="1">
    <name type="scientific">Medicago truncatula</name>
    <name type="common">Barrel medic</name>
    <name type="synonym">Medicago tribuloides</name>
    <dbReference type="NCBI Taxonomy" id="3880"/>
    <lineage>
        <taxon>Eukaryota</taxon>
        <taxon>Viridiplantae</taxon>
        <taxon>Streptophyta</taxon>
        <taxon>Embryophyta</taxon>
        <taxon>Tracheophyta</taxon>
        <taxon>Spermatophyta</taxon>
        <taxon>Magnoliopsida</taxon>
        <taxon>eudicotyledons</taxon>
        <taxon>Gunneridae</taxon>
        <taxon>Pentapetalae</taxon>
        <taxon>rosids</taxon>
        <taxon>fabids</taxon>
        <taxon>Fabales</taxon>
        <taxon>Fabaceae</taxon>
        <taxon>Papilionoideae</taxon>
        <taxon>50 kb inversion clade</taxon>
        <taxon>NPAAA clade</taxon>
        <taxon>Hologalegina</taxon>
        <taxon>IRL clade</taxon>
        <taxon>Trifolieae</taxon>
        <taxon>Medicago</taxon>
    </lineage>
</organism>
<sequence length="74" mass="9082">MTMKMEEAKHSIRFHHLGLVVRYKKYVEKKSGKKRRRKTKTISHLYGRETDKRKQEVLVGFTYYFFFKLGIKIR</sequence>
<reference evidence="1" key="1">
    <citation type="journal article" date="2018" name="Nat. Plants">
        <title>Whole-genome landscape of Medicago truncatula symbiotic genes.</title>
        <authorList>
            <person name="Pecrix Y."/>
            <person name="Gamas P."/>
            <person name="Carrere S."/>
        </authorList>
    </citation>
    <scope>NUCLEOTIDE SEQUENCE</scope>
    <source>
        <tissue evidence="1">Leaves</tissue>
    </source>
</reference>